<dbReference type="EMBL" id="GG681416">
    <property type="protein sequence ID" value="EER04609.1"/>
    <property type="molecule type" value="Genomic_DNA"/>
</dbReference>
<evidence type="ECO:0000313" key="3">
    <source>
        <dbReference type="Proteomes" id="UP000007800"/>
    </source>
</evidence>
<name>C5LF94_PERM5</name>
<dbReference type="GeneID" id="9037662"/>
<keyword evidence="3" id="KW-1185">Reference proteome</keyword>
<accession>C5LF94</accession>
<dbReference type="InParanoid" id="C5LF94"/>
<evidence type="ECO:0000256" key="1">
    <source>
        <dbReference type="SAM" id="MobiDB-lite"/>
    </source>
</evidence>
<dbReference type="Proteomes" id="UP000007800">
    <property type="component" value="Unassembled WGS sequence"/>
</dbReference>
<sequence>MSSSSSSAQSAFAVMMKRVREGHEPLEGSKRARPAGNPSGEVPADIAESKSSEPLHLSGFYRRTGVHSS</sequence>
<dbReference type="AlphaFoldDB" id="C5LF94"/>
<protein>
    <submittedName>
        <fullName evidence="2">Uncharacterized protein</fullName>
    </submittedName>
</protein>
<organism evidence="3">
    <name type="scientific">Perkinsus marinus (strain ATCC 50983 / TXsc)</name>
    <dbReference type="NCBI Taxonomy" id="423536"/>
    <lineage>
        <taxon>Eukaryota</taxon>
        <taxon>Sar</taxon>
        <taxon>Alveolata</taxon>
        <taxon>Perkinsozoa</taxon>
        <taxon>Perkinsea</taxon>
        <taxon>Perkinsida</taxon>
        <taxon>Perkinsidae</taxon>
        <taxon>Perkinsus</taxon>
    </lineage>
</organism>
<gene>
    <name evidence="2" type="ORF">Pmar_PMAR019643</name>
</gene>
<evidence type="ECO:0000313" key="2">
    <source>
        <dbReference type="EMBL" id="EER04609.1"/>
    </source>
</evidence>
<proteinExistence type="predicted"/>
<dbReference type="RefSeq" id="XP_002772793.1">
    <property type="nucleotide sequence ID" value="XM_002772747.1"/>
</dbReference>
<feature type="region of interest" description="Disordered" evidence="1">
    <location>
        <begin position="20"/>
        <end position="69"/>
    </location>
</feature>
<feature type="compositionally biased region" description="Basic and acidic residues" evidence="1">
    <location>
        <begin position="20"/>
        <end position="30"/>
    </location>
</feature>
<reference evidence="2 3" key="1">
    <citation type="submission" date="2008-07" db="EMBL/GenBank/DDBJ databases">
        <authorList>
            <person name="El-Sayed N."/>
            <person name="Caler E."/>
            <person name="Inman J."/>
            <person name="Amedeo P."/>
            <person name="Hass B."/>
            <person name="Wortman J."/>
        </authorList>
    </citation>
    <scope>NUCLEOTIDE SEQUENCE [LARGE SCALE GENOMIC DNA]</scope>
    <source>
        <strain evidence="3">ATCC 50983 / TXsc</strain>
    </source>
</reference>
<dbReference type="OrthoDB" id="6617140at2759"/>